<feature type="chain" id="PRO_5012142944" description="Alpha-L-rhamnosidase six-hairpin glycosidase domain-containing protein" evidence="1">
    <location>
        <begin position="33"/>
        <end position="686"/>
    </location>
</feature>
<dbReference type="RefSeq" id="WP_079682821.1">
    <property type="nucleotide sequence ID" value="NZ_FUYQ01000006.1"/>
</dbReference>
<evidence type="ECO:0000313" key="2">
    <source>
        <dbReference type="EMBL" id="SKB43959.1"/>
    </source>
</evidence>
<dbReference type="InterPro" id="IPR012341">
    <property type="entry name" value="6hp_glycosidase-like_sf"/>
</dbReference>
<proteinExistence type="predicted"/>
<accession>A0A1T5BAA5</accession>
<protein>
    <recommendedName>
        <fullName evidence="4">Alpha-L-rhamnosidase six-hairpin glycosidase domain-containing protein</fullName>
    </recommendedName>
</protein>
<keyword evidence="1" id="KW-0732">Signal</keyword>
<dbReference type="GO" id="GO:0005975">
    <property type="term" value="P:carbohydrate metabolic process"/>
    <property type="evidence" value="ECO:0007669"/>
    <property type="project" value="InterPro"/>
</dbReference>
<keyword evidence="3" id="KW-1185">Reference proteome</keyword>
<dbReference type="InterPro" id="IPR008928">
    <property type="entry name" value="6-hairpin_glycosidase_sf"/>
</dbReference>
<dbReference type="AlphaFoldDB" id="A0A1T5BAA5"/>
<evidence type="ECO:0000313" key="3">
    <source>
        <dbReference type="Proteomes" id="UP000190852"/>
    </source>
</evidence>
<dbReference type="Proteomes" id="UP000190852">
    <property type="component" value="Unassembled WGS sequence"/>
</dbReference>
<evidence type="ECO:0000256" key="1">
    <source>
        <dbReference type="SAM" id="SignalP"/>
    </source>
</evidence>
<dbReference type="SUPFAM" id="SSF48208">
    <property type="entry name" value="Six-hairpin glycosidases"/>
    <property type="match status" value="1"/>
</dbReference>
<evidence type="ECO:0008006" key="4">
    <source>
        <dbReference type="Google" id="ProtNLM"/>
    </source>
</evidence>
<sequence length="686" mass="77630">MNTKVLNRLYFNSRSINLFLFLSIFCSLGLNASDKYNDKRINNYRWNLNSEGGISWIINKDKYPHTDHIEMSGKRVSVVLRYGVNQDQEFELNKSLIWPLLRTIPNNTHASLMRRFNWNPLNMVLVNGKSLENEKVEQITLDGLLRVESFFTMGGKGNLKVIREYFPSVDKPALVELYRIINPEKSSVTVEIPSSLSVIETLRDEGVDGSYRLATAVNRNGSYHLAGGDTLLFTGYIAAYKMNDPIEKIDGEVEKQKRVELISFLKSNLVLETPNDTINRMFAFSKIRACESIFETKGGPLHGPGGESYYAAIWANDQAEYVNPYFPFVGYAYGNKSALNSFMHFSRFMNEEWKPIPSSIIAEGLDIWNGAGDRGDAAMIAYGASRYALASGKPDEADKLWPLIEWCLTYCNRNLNNEGVVLSDTDELENRFPSGDANLCTSSLYYDALLSAAYLCDNMGKPAVSKRYRKQAAILRESIEAYFGATVEGFDTYAYFKGNDVLRSWICIPLTVGINERADATIKALFSPRLWTENGLLTQAGSNTFWDRSTLYALRGVYTVGATKLATDYLNYYSKTRLLGEHVPYAIEAWPEGGQRHLSAESGLFGRVITEGLFGIRPTGFKSFIVTPRLPEEWDRMALRRVNAFDTSFDIEVKRLKNKWLEVTFIEGGKTRISRIKDGAFLQCKF</sequence>
<name>A0A1T5BAA5_9BACT</name>
<dbReference type="Gene3D" id="1.50.10.10">
    <property type="match status" value="1"/>
</dbReference>
<dbReference type="EMBL" id="FUYQ01000006">
    <property type="protein sequence ID" value="SKB43959.1"/>
    <property type="molecule type" value="Genomic_DNA"/>
</dbReference>
<feature type="signal peptide" evidence="1">
    <location>
        <begin position="1"/>
        <end position="32"/>
    </location>
</feature>
<organism evidence="2 3">
    <name type="scientific">Parabacteroides chartae</name>
    <dbReference type="NCBI Taxonomy" id="1037355"/>
    <lineage>
        <taxon>Bacteria</taxon>
        <taxon>Pseudomonadati</taxon>
        <taxon>Bacteroidota</taxon>
        <taxon>Bacteroidia</taxon>
        <taxon>Bacteroidales</taxon>
        <taxon>Tannerellaceae</taxon>
        <taxon>Parabacteroides</taxon>
    </lineage>
</organism>
<reference evidence="3" key="1">
    <citation type="submission" date="2017-02" db="EMBL/GenBank/DDBJ databases">
        <authorList>
            <person name="Varghese N."/>
            <person name="Submissions S."/>
        </authorList>
    </citation>
    <scope>NUCLEOTIDE SEQUENCE [LARGE SCALE GENOMIC DNA]</scope>
    <source>
        <strain evidence="3">DSM 24967</strain>
    </source>
</reference>
<gene>
    <name evidence="2" type="ORF">SAMN05660349_01192</name>
</gene>